<keyword evidence="4" id="KW-1185">Reference proteome</keyword>
<dbReference type="EMBL" id="JACOPJ010000006">
    <property type="protein sequence ID" value="MBC5698127.1"/>
    <property type="molecule type" value="Genomic_DNA"/>
</dbReference>
<feature type="transmembrane region" description="Helical" evidence="1">
    <location>
        <begin position="65"/>
        <end position="86"/>
    </location>
</feature>
<reference evidence="3 4" key="1">
    <citation type="submission" date="2020-08" db="EMBL/GenBank/DDBJ databases">
        <title>Genome public.</title>
        <authorList>
            <person name="Liu C."/>
            <person name="Sun Q."/>
        </authorList>
    </citation>
    <scope>NUCLEOTIDE SEQUENCE [LARGE SCALE GENOMIC DNA]</scope>
    <source>
        <strain evidence="3 4">NSJ-67</strain>
    </source>
</reference>
<comment type="caution">
    <text evidence="3">The sequence shown here is derived from an EMBL/GenBank/DDBJ whole genome shotgun (WGS) entry which is preliminary data.</text>
</comment>
<accession>A0ABR7GV00</accession>
<evidence type="ECO:0000313" key="3">
    <source>
        <dbReference type="EMBL" id="MBC5698127.1"/>
    </source>
</evidence>
<dbReference type="Proteomes" id="UP000615961">
    <property type="component" value="Unassembled WGS sequence"/>
</dbReference>
<name>A0ABR7GV00_9FIRM</name>
<keyword evidence="1" id="KW-0472">Membrane</keyword>
<keyword evidence="1" id="KW-1133">Transmembrane helix</keyword>
<evidence type="ECO:0000313" key="4">
    <source>
        <dbReference type="Proteomes" id="UP000615961"/>
    </source>
</evidence>
<organism evidence="3 4">
    <name type="scientific">Roseburia difficilis</name>
    <dbReference type="NCBI Taxonomy" id="2763060"/>
    <lineage>
        <taxon>Bacteria</taxon>
        <taxon>Bacillati</taxon>
        <taxon>Bacillota</taxon>
        <taxon>Clostridia</taxon>
        <taxon>Lachnospirales</taxon>
        <taxon>Lachnospiraceae</taxon>
        <taxon>Roseburia</taxon>
    </lineage>
</organism>
<keyword evidence="1" id="KW-0812">Transmembrane</keyword>
<sequence>MTNQELRDRVRKEIIEEGKAIERRIEADGSLKDLKMPDDSFKDLMRRAEAQKQTKHRRGHVRKRVLLAVAVAAVLLVGGTLSATGARLFTPKVENRDEGDGLDITITNDNENFYVDVTEDEAYDEIEERLGIQALRLGYRPEGMELEKVFIDKDMGEALMEFYYGDKILTVYENKQYDNAGFSTIPDGEKIDTISAFFYENDIDVWKIDKGDGNVYYRAELTYGNAYYYISGALKLDEFENILSEIIFKNV</sequence>
<feature type="domain" description="DUF4367" evidence="2">
    <location>
        <begin position="136"/>
        <end position="245"/>
    </location>
</feature>
<evidence type="ECO:0000259" key="2">
    <source>
        <dbReference type="Pfam" id="PF14285"/>
    </source>
</evidence>
<evidence type="ECO:0000256" key="1">
    <source>
        <dbReference type="SAM" id="Phobius"/>
    </source>
</evidence>
<proteinExistence type="predicted"/>
<protein>
    <submittedName>
        <fullName evidence="3">DUF4367 domain-containing protein</fullName>
    </submittedName>
</protein>
<dbReference type="RefSeq" id="WP_186872645.1">
    <property type="nucleotide sequence ID" value="NZ_JACOPJ010000006.1"/>
</dbReference>
<dbReference type="Pfam" id="PF14285">
    <property type="entry name" value="DUF4367"/>
    <property type="match status" value="1"/>
</dbReference>
<dbReference type="InterPro" id="IPR025377">
    <property type="entry name" value="DUF4367"/>
</dbReference>
<gene>
    <name evidence="3" type="ORF">H8S25_07310</name>
</gene>